<name>A0AAD7MFL2_9AGAR</name>
<dbReference type="Proteomes" id="UP001215598">
    <property type="component" value="Unassembled WGS sequence"/>
</dbReference>
<gene>
    <name evidence="3" type="ORF">B0H16DRAFT_1477708</name>
</gene>
<reference evidence="3" key="1">
    <citation type="submission" date="2023-03" db="EMBL/GenBank/DDBJ databases">
        <title>Massive genome expansion in bonnet fungi (Mycena s.s.) driven by repeated elements and novel gene families across ecological guilds.</title>
        <authorList>
            <consortium name="Lawrence Berkeley National Laboratory"/>
            <person name="Harder C.B."/>
            <person name="Miyauchi S."/>
            <person name="Viragh M."/>
            <person name="Kuo A."/>
            <person name="Thoen E."/>
            <person name="Andreopoulos B."/>
            <person name="Lu D."/>
            <person name="Skrede I."/>
            <person name="Drula E."/>
            <person name="Henrissat B."/>
            <person name="Morin E."/>
            <person name="Kohler A."/>
            <person name="Barry K."/>
            <person name="LaButti K."/>
            <person name="Morin E."/>
            <person name="Salamov A."/>
            <person name="Lipzen A."/>
            <person name="Mereny Z."/>
            <person name="Hegedus B."/>
            <person name="Baldrian P."/>
            <person name="Stursova M."/>
            <person name="Weitz H."/>
            <person name="Taylor A."/>
            <person name="Grigoriev I.V."/>
            <person name="Nagy L.G."/>
            <person name="Martin F."/>
            <person name="Kauserud H."/>
        </authorList>
    </citation>
    <scope>NUCLEOTIDE SEQUENCE</scope>
    <source>
        <strain evidence="3">CBHHK182m</strain>
    </source>
</reference>
<accession>A0AAD7MFL2</accession>
<feature type="compositionally biased region" description="Basic and acidic residues" evidence="1">
    <location>
        <begin position="336"/>
        <end position="348"/>
    </location>
</feature>
<feature type="signal peptide" evidence="2">
    <location>
        <begin position="1"/>
        <end position="22"/>
    </location>
</feature>
<evidence type="ECO:0000256" key="1">
    <source>
        <dbReference type="SAM" id="MobiDB-lite"/>
    </source>
</evidence>
<evidence type="ECO:0000256" key="2">
    <source>
        <dbReference type="SAM" id="SignalP"/>
    </source>
</evidence>
<comment type="caution">
    <text evidence="3">The sequence shown here is derived from an EMBL/GenBank/DDBJ whole genome shotgun (WGS) entry which is preliminary data.</text>
</comment>
<feature type="chain" id="PRO_5042045053" evidence="2">
    <location>
        <begin position="23"/>
        <end position="432"/>
    </location>
</feature>
<organism evidence="3 4">
    <name type="scientific">Mycena metata</name>
    <dbReference type="NCBI Taxonomy" id="1033252"/>
    <lineage>
        <taxon>Eukaryota</taxon>
        <taxon>Fungi</taxon>
        <taxon>Dikarya</taxon>
        <taxon>Basidiomycota</taxon>
        <taxon>Agaricomycotina</taxon>
        <taxon>Agaricomycetes</taxon>
        <taxon>Agaricomycetidae</taxon>
        <taxon>Agaricales</taxon>
        <taxon>Marasmiineae</taxon>
        <taxon>Mycenaceae</taxon>
        <taxon>Mycena</taxon>
    </lineage>
</organism>
<evidence type="ECO:0000313" key="4">
    <source>
        <dbReference type="Proteomes" id="UP001215598"/>
    </source>
</evidence>
<sequence>MPTAYVMSFVAIVLSFVVHVHTTVSTTAPITFPCAAYQPSTEHGVTHSHPRFMAVGVLSLMFVVSAHALRRAVSASTSIHSAPERTGGAYLDDRKEHTSESAYTASASVWTTALFPPRDRSEAASRTRRPYQLPLVHTESAQIAAIPEDDDVARHEATSRSPDALFLVHRPSTGSMGLRDECARTYPKDGARRVVGSDARMMVTCTTVEGGGRRTWWVSTEVDGGDNGGHLCTWRQGSGGRRASMHEVTMRTDLHNREGQTGGVRDAGGDRERGRDVRVRGAGHKGEGCVWTMHREHDEARGRGWLELKAVTFALLPVPGAYDLKTTLEKNRSITRFGRKEERQEKTVGRKKSTICGPRAPREQNDRVRGEREGVHGTERRDGSDIARHDGGRRWREERMLTSTAVLVLEAGVDGECCRSERRALGEHRTMR</sequence>
<feature type="compositionally biased region" description="Basic and acidic residues" evidence="1">
    <location>
        <begin position="360"/>
        <end position="391"/>
    </location>
</feature>
<proteinExistence type="predicted"/>
<dbReference type="AlphaFoldDB" id="A0AAD7MFL2"/>
<protein>
    <submittedName>
        <fullName evidence="3">Uncharacterized protein</fullName>
    </submittedName>
</protein>
<evidence type="ECO:0000313" key="3">
    <source>
        <dbReference type="EMBL" id="KAJ7714980.1"/>
    </source>
</evidence>
<feature type="region of interest" description="Disordered" evidence="1">
    <location>
        <begin position="336"/>
        <end position="391"/>
    </location>
</feature>
<keyword evidence="4" id="KW-1185">Reference proteome</keyword>
<dbReference type="EMBL" id="JARKIB010000316">
    <property type="protein sequence ID" value="KAJ7714980.1"/>
    <property type="molecule type" value="Genomic_DNA"/>
</dbReference>
<keyword evidence="2" id="KW-0732">Signal</keyword>